<dbReference type="Pfam" id="PF01348">
    <property type="entry name" value="Intron_maturas2"/>
    <property type="match status" value="1"/>
</dbReference>
<dbReference type="GO" id="GO:0005737">
    <property type="term" value="C:cytoplasm"/>
    <property type="evidence" value="ECO:0007669"/>
    <property type="project" value="UniProtKB-ARBA"/>
</dbReference>
<dbReference type="GeneID" id="25564125"/>
<evidence type="ECO:0000259" key="1">
    <source>
        <dbReference type="Pfam" id="PF01348"/>
    </source>
</evidence>
<name>A0A0L0DC08_THETB</name>
<dbReference type="InterPro" id="IPR024937">
    <property type="entry name" value="Domain_X"/>
</dbReference>
<dbReference type="RefSeq" id="XP_013758263.1">
    <property type="nucleotide sequence ID" value="XM_013902809.1"/>
</dbReference>
<dbReference type="GO" id="GO:0006397">
    <property type="term" value="P:mRNA processing"/>
    <property type="evidence" value="ECO:0007669"/>
    <property type="project" value="InterPro"/>
</dbReference>
<keyword evidence="3" id="KW-1185">Reference proteome</keyword>
<accession>A0A0L0DC08</accession>
<evidence type="ECO:0000313" key="3">
    <source>
        <dbReference type="Proteomes" id="UP000054408"/>
    </source>
</evidence>
<dbReference type="AlphaFoldDB" id="A0A0L0DC08"/>
<reference evidence="2 3" key="1">
    <citation type="submission" date="2010-05" db="EMBL/GenBank/DDBJ databases">
        <title>The Genome Sequence of Thecamonas trahens ATCC 50062.</title>
        <authorList>
            <consortium name="The Broad Institute Genome Sequencing Platform"/>
            <person name="Russ C."/>
            <person name="Cuomo C."/>
            <person name="Shea T."/>
            <person name="Young S.K."/>
            <person name="Zeng Q."/>
            <person name="Koehrsen M."/>
            <person name="Haas B."/>
            <person name="Borodovsky M."/>
            <person name="Guigo R."/>
            <person name="Alvarado L."/>
            <person name="Berlin A."/>
            <person name="Bochicchio J."/>
            <person name="Borenstein D."/>
            <person name="Chapman S."/>
            <person name="Chen Z."/>
            <person name="Freedman E."/>
            <person name="Gellesch M."/>
            <person name="Goldberg J."/>
            <person name="Griggs A."/>
            <person name="Gujja S."/>
            <person name="Heilman E."/>
            <person name="Heiman D."/>
            <person name="Hepburn T."/>
            <person name="Howarth C."/>
            <person name="Jen D."/>
            <person name="Larson L."/>
            <person name="Mehta T."/>
            <person name="Park D."/>
            <person name="Pearson M."/>
            <person name="Roberts A."/>
            <person name="Saif S."/>
            <person name="Shenoy N."/>
            <person name="Sisk P."/>
            <person name="Stolte C."/>
            <person name="Sykes S."/>
            <person name="Thomson T."/>
            <person name="Walk T."/>
            <person name="White J."/>
            <person name="Yandava C."/>
            <person name="Burger G."/>
            <person name="Gray M.W."/>
            <person name="Holland P.W.H."/>
            <person name="King N."/>
            <person name="Lang F.B.F."/>
            <person name="Roger A.J."/>
            <person name="Ruiz-Trillo I."/>
            <person name="Lander E."/>
            <person name="Nusbaum C."/>
        </authorList>
    </citation>
    <scope>NUCLEOTIDE SEQUENCE [LARGE SCALE GENOMIC DNA]</scope>
    <source>
        <strain evidence="2 3">ATCC 50062</strain>
    </source>
</reference>
<feature type="domain" description="Domain X" evidence="1">
    <location>
        <begin position="85"/>
        <end position="123"/>
    </location>
</feature>
<sequence>MLRAVRAVLASGSGRELSGVSGDVLAALVAHGFCDEGGNGVAKVGWTNASDYVIVGSYNGALAGARTAAAAASGGRVASRCVARPLAKRMEFIMRTSCVKTLAHKHRAGGRQHVYARFGADLVAWMEAKALRRVALDLGPDLVEHRVVAFNRRLGSR</sequence>
<dbReference type="EMBL" id="GL349452">
    <property type="protein sequence ID" value="KNC48843.1"/>
    <property type="molecule type" value="Genomic_DNA"/>
</dbReference>
<proteinExistence type="predicted"/>
<organism evidence="2 3">
    <name type="scientific">Thecamonas trahens ATCC 50062</name>
    <dbReference type="NCBI Taxonomy" id="461836"/>
    <lineage>
        <taxon>Eukaryota</taxon>
        <taxon>Apusozoa</taxon>
        <taxon>Apusomonadida</taxon>
        <taxon>Apusomonadidae</taxon>
        <taxon>Thecamonas</taxon>
    </lineage>
</organism>
<dbReference type="Proteomes" id="UP000054408">
    <property type="component" value="Unassembled WGS sequence"/>
</dbReference>
<gene>
    <name evidence="2" type="ORF">AMSG_04588</name>
</gene>
<protein>
    <recommendedName>
        <fullName evidence="1">Domain X domain-containing protein</fullName>
    </recommendedName>
</protein>
<evidence type="ECO:0000313" key="2">
    <source>
        <dbReference type="EMBL" id="KNC48843.1"/>
    </source>
</evidence>